<dbReference type="Proteomes" id="UP000214646">
    <property type="component" value="Unassembled WGS sequence"/>
</dbReference>
<protein>
    <recommendedName>
        <fullName evidence="3">DNA primase</fullName>
    </recommendedName>
</protein>
<proteinExistence type="predicted"/>
<gene>
    <name evidence="1" type="ORF">FRUB_01755</name>
</gene>
<reference evidence="2" key="1">
    <citation type="submission" date="2017-06" db="EMBL/GenBank/DDBJ databases">
        <title>Genome analysis of Fimbriiglobus ruber SP5, the first member of the order Planctomycetales with confirmed chitinolytic capability.</title>
        <authorList>
            <person name="Ravin N.V."/>
            <person name="Rakitin A.L."/>
            <person name="Ivanova A.A."/>
            <person name="Beletsky A.V."/>
            <person name="Kulichevskaya I.S."/>
            <person name="Mardanov A.V."/>
            <person name="Dedysh S.N."/>
        </authorList>
    </citation>
    <scope>NUCLEOTIDE SEQUENCE [LARGE SCALE GENOMIC DNA]</scope>
    <source>
        <strain evidence="2">SP5</strain>
    </source>
</reference>
<dbReference type="InterPro" id="IPR009279">
    <property type="entry name" value="Portal_Mu"/>
</dbReference>
<evidence type="ECO:0000313" key="1">
    <source>
        <dbReference type="EMBL" id="OWK45424.1"/>
    </source>
</evidence>
<comment type="caution">
    <text evidence="1">The sequence shown here is derived from an EMBL/GenBank/DDBJ whole genome shotgun (WGS) entry which is preliminary data.</text>
</comment>
<dbReference type="EMBL" id="NIDE01000002">
    <property type="protein sequence ID" value="OWK45424.1"/>
    <property type="molecule type" value="Genomic_DNA"/>
</dbReference>
<evidence type="ECO:0000313" key="2">
    <source>
        <dbReference type="Proteomes" id="UP000214646"/>
    </source>
</evidence>
<keyword evidence="2" id="KW-1185">Reference proteome</keyword>
<sequence length="72" mass="8254">MAALHADTKFNLLAWDADNLGETLTRDLVGVLQHLNFRDARWRYRWAFRLPDPDAREKLDSLVKAAHLPGPS</sequence>
<organism evidence="1 2">
    <name type="scientific">Fimbriiglobus ruber</name>
    <dbReference type="NCBI Taxonomy" id="1908690"/>
    <lineage>
        <taxon>Bacteria</taxon>
        <taxon>Pseudomonadati</taxon>
        <taxon>Planctomycetota</taxon>
        <taxon>Planctomycetia</taxon>
        <taxon>Gemmatales</taxon>
        <taxon>Gemmataceae</taxon>
        <taxon>Fimbriiglobus</taxon>
    </lineage>
</organism>
<accession>A0A225E0U7</accession>
<dbReference type="Pfam" id="PF06074">
    <property type="entry name" value="Portal_Mu"/>
    <property type="match status" value="1"/>
</dbReference>
<dbReference type="AlphaFoldDB" id="A0A225E0U7"/>
<evidence type="ECO:0008006" key="3">
    <source>
        <dbReference type="Google" id="ProtNLM"/>
    </source>
</evidence>
<name>A0A225E0U7_9BACT</name>
<dbReference type="RefSeq" id="WP_088253159.1">
    <property type="nucleotide sequence ID" value="NZ_NIDE01000002.1"/>
</dbReference>